<feature type="compositionally biased region" description="Acidic residues" evidence="1">
    <location>
        <begin position="21"/>
        <end position="31"/>
    </location>
</feature>
<reference evidence="2 3" key="1">
    <citation type="submission" date="2020-06" db="EMBL/GenBank/DDBJ databases">
        <authorList>
            <person name="Li R."/>
            <person name="Bekaert M."/>
        </authorList>
    </citation>
    <scope>NUCLEOTIDE SEQUENCE [LARGE SCALE GENOMIC DNA]</scope>
    <source>
        <strain evidence="3">wild</strain>
    </source>
</reference>
<proteinExistence type="predicted"/>
<dbReference type="PANTHER" id="PTHR33153">
    <property type="entry name" value="MYND-TYPE DOMAIN-CONTAINING PROTEIN"/>
    <property type="match status" value="1"/>
</dbReference>
<accession>A0A6J8C5N6</accession>
<gene>
    <name evidence="2" type="ORF">MCOR_25902</name>
</gene>
<evidence type="ECO:0000256" key="1">
    <source>
        <dbReference type="SAM" id="MobiDB-lite"/>
    </source>
</evidence>
<dbReference type="PANTHER" id="PTHR33153:SF3">
    <property type="entry name" value="TRAFFICKING PROTEIN PARTICLE COMPLEX SUBUNIT 11 DOMAIN-CONTAINING PROTEIN"/>
    <property type="match status" value="1"/>
</dbReference>
<evidence type="ECO:0000313" key="3">
    <source>
        <dbReference type="Proteomes" id="UP000507470"/>
    </source>
</evidence>
<protein>
    <submittedName>
        <fullName evidence="2">Uncharacterized protein</fullName>
    </submittedName>
</protein>
<sequence length="279" mass="32872">MIYISLKLVVKDDSIDKNNDDEMDDDDEDDSNTSSCVQSLYVDEIPVNREAYHLFPDKIRGDLKSPCLCKQQCSETLFQDENIIYRVQHIRSDLQGHRQERHNDGRESEENPLPKIKGLHAVAFMDNFIDEYGDPSPERDVMLLPDCINIKYMYDEHRTIPGLCIKERRFYQLFSENFEKIVSFVKHTNPTKCQIVKIQYITDFEAYAYLFYRGERRDYYKKKDEACMKSKEVMSIIIDGMDQSKTNIPRFKDGLDQKVYSCTLSIIQVIRYEMISKSP</sequence>
<feature type="region of interest" description="Disordered" evidence="1">
    <location>
        <begin position="15"/>
        <end position="35"/>
    </location>
</feature>
<dbReference type="AlphaFoldDB" id="A0A6J8C5N6"/>
<dbReference type="EMBL" id="CACVKT020004642">
    <property type="protein sequence ID" value="CAC5390826.1"/>
    <property type="molecule type" value="Genomic_DNA"/>
</dbReference>
<name>A0A6J8C5N6_MYTCO</name>
<organism evidence="2 3">
    <name type="scientific">Mytilus coruscus</name>
    <name type="common">Sea mussel</name>
    <dbReference type="NCBI Taxonomy" id="42192"/>
    <lineage>
        <taxon>Eukaryota</taxon>
        <taxon>Metazoa</taxon>
        <taxon>Spiralia</taxon>
        <taxon>Lophotrochozoa</taxon>
        <taxon>Mollusca</taxon>
        <taxon>Bivalvia</taxon>
        <taxon>Autobranchia</taxon>
        <taxon>Pteriomorphia</taxon>
        <taxon>Mytilida</taxon>
        <taxon>Mytiloidea</taxon>
        <taxon>Mytilidae</taxon>
        <taxon>Mytilinae</taxon>
        <taxon>Mytilus</taxon>
    </lineage>
</organism>
<evidence type="ECO:0000313" key="2">
    <source>
        <dbReference type="EMBL" id="CAC5390826.1"/>
    </source>
</evidence>
<keyword evidence="3" id="KW-1185">Reference proteome</keyword>
<dbReference type="Proteomes" id="UP000507470">
    <property type="component" value="Unassembled WGS sequence"/>
</dbReference>